<dbReference type="EnsemblBacteria" id="BAD85311">
    <property type="protein sequence ID" value="BAD85311"/>
    <property type="gene ID" value="TK1122"/>
</dbReference>
<organism evidence="2 3">
    <name type="scientific">Thermococcus kodakarensis (strain ATCC BAA-918 / JCM 12380 / KOD1)</name>
    <name type="common">Pyrococcus kodakaraensis (strain KOD1)</name>
    <dbReference type="NCBI Taxonomy" id="69014"/>
    <lineage>
        <taxon>Archaea</taxon>
        <taxon>Methanobacteriati</taxon>
        <taxon>Methanobacteriota</taxon>
        <taxon>Thermococci</taxon>
        <taxon>Thermococcales</taxon>
        <taxon>Thermococcaceae</taxon>
        <taxon>Thermococcus</taxon>
    </lineage>
</organism>
<dbReference type="PATRIC" id="fig|69014.16.peg.1099"/>
<protein>
    <submittedName>
        <fullName evidence="2">Prefoldin, beta subunit</fullName>
    </submittedName>
</protein>
<dbReference type="EMBL" id="AP006878">
    <property type="protein sequence ID" value="BAD85311.1"/>
    <property type="molecule type" value="Genomic_DNA"/>
</dbReference>
<dbReference type="GO" id="GO:0016272">
    <property type="term" value="C:prefoldin complex"/>
    <property type="evidence" value="ECO:0007669"/>
    <property type="project" value="InterPro"/>
</dbReference>
<dbReference type="InParanoid" id="Q5JE62"/>
<reference evidence="2 3" key="1">
    <citation type="journal article" date="2005" name="Genome Res.">
        <title>Complete genome sequence of the hyperthermophilic archaeon Thermococcus kodakaraensis KOD1 and comparison with Pyrococcus genomes.</title>
        <authorList>
            <person name="Fukui T."/>
            <person name="Atomi H."/>
            <person name="Kanai T."/>
            <person name="Matsumi R."/>
            <person name="Fujiwara S."/>
            <person name="Imanaka T."/>
        </authorList>
    </citation>
    <scope>NUCLEOTIDE SEQUENCE [LARGE SCALE GENOMIC DNA]</scope>
    <source>
        <strain evidence="3">ATCC BAA-918 / JCM 12380 / KOD1</strain>
    </source>
</reference>
<name>Q5JE62_THEKO</name>
<dbReference type="HOGENOM" id="CLU_173015_0_0_2"/>
<sequence>MTPITPFYLEVVSMEAVRAYELQLELQQIRTLRQSLELKMKELEYAEGIITSLKSERRIYRAFSDLLVEITRDEAIEHIERSRLVYKREIEKLKKREKEIMEELSKLKAPLS</sequence>
<keyword evidence="3" id="KW-1185">Reference proteome</keyword>
<dbReference type="KEGG" id="tko:TK1122"/>
<dbReference type="GO" id="GO:0051082">
    <property type="term" value="F:unfolded protein binding"/>
    <property type="evidence" value="ECO:0007669"/>
    <property type="project" value="InterPro"/>
</dbReference>
<dbReference type="SUPFAM" id="SSF46579">
    <property type="entry name" value="Prefoldin"/>
    <property type="match status" value="1"/>
</dbReference>
<dbReference type="Proteomes" id="UP000000536">
    <property type="component" value="Chromosome"/>
</dbReference>
<keyword evidence="1" id="KW-0175">Coiled coil</keyword>
<evidence type="ECO:0000313" key="3">
    <source>
        <dbReference type="Proteomes" id="UP000000536"/>
    </source>
</evidence>
<dbReference type="InterPro" id="IPR009053">
    <property type="entry name" value="Prefoldin"/>
</dbReference>
<dbReference type="AlphaFoldDB" id="Q5JE62"/>
<evidence type="ECO:0000313" key="2">
    <source>
        <dbReference type="EMBL" id="BAD85311.1"/>
    </source>
</evidence>
<accession>Q5JE62</accession>
<gene>
    <name evidence="2" type="ordered locus">TK1122</name>
</gene>
<dbReference type="Gene3D" id="1.10.287.370">
    <property type="match status" value="1"/>
</dbReference>
<dbReference type="InterPro" id="IPR002777">
    <property type="entry name" value="PFD_beta-like"/>
</dbReference>
<dbReference type="STRING" id="69014.TK1122"/>
<dbReference type="Pfam" id="PF01920">
    <property type="entry name" value="Prefoldin_2"/>
    <property type="match status" value="1"/>
</dbReference>
<dbReference type="eggNOG" id="arCOG01342">
    <property type="taxonomic scope" value="Archaea"/>
</dbReference>
<dbReference type="GO" id="GO:0006457">
    <property type="term" value="P:protein folding"/>
    <property type="evidence" value="ECO:0007669"/>
    <property type="project" value="InterPro"/>
</dbReference>
<evidence type="ECO:0000256" key="1">
    <source>
        <dbReference type="SAM" id="Coils"/>
    </source>
</evidence>
<proteinExistence type="predicted"/>
<feature type="coiled-coil region" evidence="1">
    <location>
        <begin position="76"/>
        <end position="107"/>
    </location>
</feature>